<evidence type="ECO:0000256" key="4">
    <source>
        <dbReference type="ARBA" id="ARBA00022630"/>
    </source>
</evidence>
<comment type="pathway">
    <text evidence="12">Steroid metabolism; cholesterol degradation.</text>
</comment>
<dbReference type="RefSeq" id="WP_378283365.1">
    <property type="nucleotide sequence ID" value="NZ_JBHSON010000024.1"/>
</dbReference>
<evidence type="ECO:0000256" key="3">
    <source>
        <dbReference type="ARBA" id="ARBA00022548"/>
    </source>
</evidence>
<dbReference type="Gene3D" id="3.30.410.10">
    <property type="entry name" value="Cholesterol Oxidase, domain 2"/>
    <property type="match status" value="1"/>
</dbReference>
<name>A0ABW0ZZA5_9ACTN</name>
<keyword evidence="18" id="KW-1185">Reference proteome</keyword>
<dbReference type="InterPro" id="IPR052542">
    <property type="entry name" value="Cholesterol_Oxidase"/>
</dbReference>
<organism evidence="17 18">
    <name type="scientific">Actinomadura rugatobispora</name>
    <dbReference type="NCBI Taxonomy" id="1994"/>
    <lineage>
        <taxon>Bacteria</taxon>
        <taxon>Bacillati</taxon>
        <taxon>Actinomycetota</taxon>
        <taxon>Actinomycetes</taxon>
        <taxon>Streptosporangiales</taxon>
        <taxon>Thermomonosporaceae</taxon>
        <taxon>Actinomadura</taxon>
    </lineage>
</organism>
<keyword evidence="7" id="KW-0443">Lipid metabolism</keyword>
<dbReference type="Pfam" id="PF05199">
    <property type="entry name" value="GMC_oxred_C"/>
    <property type="match status" value="1"/>
</dbReference>
<dbReference type="EC" id="1.1.3.6" evidence="13"/>
<dbReference type="SUPFAM" id="SSF54373">
    <property type="entry name" value="FAD-linked reductases, C-terminal domain"/>
    <property type="match status" value="1"/>
</dbReference>
<comment type="caution">
    <text evidence="17">The sequence shown here is derived from an EMBL/GenBank/DDBJ whole genome shotgun (WGS) entry which is preliminary data.</text>
</comment>
<gene>
    <name evidence="17" type="ORF">ACFPZN_19135</name>
</gene>
<dbReference type="InterPro" id="IPR006311">
    <property type="entry name" value="TAT_signal"/>
</dbReference>
<dbReference type="EC" id="5.3.3.1" evidence="11"/>
<keyword evidence="10" id="KW-0413">Isomerase</keyword>
<evidence type="ECO:0000256" key="2">
    <source>
        <dbReference type="ARBA" id="ARBA00010790"/>
    </source>
</evidence>
<evidence type="ECO:0000256" key="12">
    <source>
        <dbReference type="ARBA" id="ARBA00049645"/>
    </source>
</evidence>
<keyword evidence="8" id="KW-1207">Sterol metabolism</keyword>
<evidence type="ECO:0000256" key="7">
    <source>
        <dbReference type="ARBA" id="ARBA00023098"/>
    </source>
</evidence>
<dbReference type="InterPro" id="IPR007867">
    <property type="entry name" value="GMC_OxRtase_C"/>
</dbReference>
<keyword evidence="9" id="KW-0753">Steroid metabolism</keyword>
<feature type="domain" description="Glucose-methanol-choline oxidoreductase C-terminal" evidence="16">
    <location>
        <begin position="469"/>
        <end position="524"/>
    </location>
</feature>
<dbReference type="PROSITE" id="PS51318">
    <property type="entry name" value="TAT"/>
    <property type="match status" value="1"/>
</dbReference>
<dbReference type="Proteomes" id="UP001596074">
    <property type="component" value="Unassembled WGS sequence"/>
</dbReference>
<evidence type="ECO:0000256" key="9">
    <source>
        <dbReference type="ARBA" id="ARBA00023221"/>
    </source>
</evidence>
<proteinExistence type="inferred from homology"/>
<comment type="similarity">
    <text evidence="2">Belongs to the GMC oxidoreductase family.</text>
</comment>
<reference evidence="18" key="1">
    <citation type="journal article" date="2019" name="Int. J. Syst. Evol. Microbiol.">
        <title>The Global Catalogue of Microorganisms (GCM) 10K type strain sequencing project: providing services to taxonomists for standard genome sequencing and annotation.</title>
        <authorList>
            <consortium name="The Broad Institute Genomics Platform"/>
            <consortium name="The Broad Institute Genome Sequencing Center for Infectious Disease"/>
            <person name="Wu L."/>
            <person name="Ma J."/>
        </authorList>
    </citation>
    <scope>NUCLEOTIDE SEQUENCE [LARGE SCALE GENOMIC DNA]</scope>
    <source>
        <strain evidence="18">KCTC 42087</strain>
    </source>
</reference>
<keyword evidence="5" id="KW-0274">FAD</keyword>
<evidence type="ECO:0000313" key="18">
    <source>
        <dbReference type="Proteomes" id="UP001596074"/>
    </source>
</evidence>
<protein>
    <recommendedName>
        <fullName evidence="14">Cholesterol oxidase</fullName>
        <ecNumber evidence="13">1.1.3.6</ecNumber>
        <ecNumber evidence="11">5.3.3.1</ecNumber>
    </recommendedName>
    <alternativeName>
        <fullName evidence="15">Cholesterol isomerase</fullName>
    </alternativeName>
</protein>
<evidence type="ECO:0000256" key="14">
    <source>
        <dbReference type="ARBA" id="ARBA00049744"/>
    </source>
</evidence>
<sequence>MTDDIPQNPQTAPGIGRRRVLGAAALGALGAAAPGTAWARTAPARRVPTTEQRERAVIIGTGFGGGVTALRLAQAGVRTLVLERGLRWPTGPNATTFPRMANVDRRTSWLTNRSMLPGIIKFWKPYTGLIETLQENGMTLNCGAAVGGGSLMYHGMTLQPSEEHFALSMPTAAHDYDALNSWAYPTVARMLKVSTVPDDVLASAPYRSSRMFLDAAPKVGLEPFRVPLPVDWSFVRGELEGRYTPTYTTNDISFGVNNGGKHSIDVTYLAAAEATGNIRVETLHVVRDIAMDAQKRWVVHVDRINTDGELQERKRITTDALFLNAGSPGTTRLLVKARAKRLVPDLPDAVGTQWGNNGDRIYAWALMNDDPGRPQGGPACVGGRATDDPIPYTIIHAGLPVELPDFAKAMIVVGFGINKPAGTWRYDVLKDDAKLTWPSSGDAELQALMRKRFDRFTQTGGGILVDTNALEPSTWHSLGGVPMGGAVDRFGRVLGHRGLYVLDGARIPGSTGACNPSMTIAALAEHSMATLVRTDVGSVF</sequence>
<evidence type="ECO:0000256" key="10">
    <source>
        <dbReference type="ARBA" id="ARBA00023235"/>
    </source>
</evidence>
<evidence type="ECO:0000256" key="15">
    <source>
        <dbReference type="ARBA" id="ARBA00049778"/>
    </source>
</evidence>
<evidence type="ECO:0000256" key="1">
    <source>
        <dbReference type="ARBA" id="ARBA00001974"/>
    </source>
</evidence>
<evidence type="ECO:0000259" key="16">
    <source>
        <dbReference type="Pfam" id="PF05199"/>
    </source>
</evidence>
<dbReference type="Gene3D" id="3.50.50.60">
    <property type="entry name" value="FAD/NAD(P)-binding domain"/>
    <property type="match status" value="1"/>
</dbReference>
<evidence type="ECO:0000256" key="13">
    <source>
        <dbReference type="ARBA" id="ARBA00049723"/>
    </source>
</evidence>
<evidence type="ECO:0000256" key="5">
    <source>
        <dbReference type="ARBA" id="ARBA00022827"/>
    </source>
</evidence>
<dbReference type="PANTHER" id="PTHR47470:SF1">
    <property type="entry name" value="FAD-DEPENDENT OXIDOREDUCTASE 2 FAD BINDING DOMAIN-CONTAINING PROTEIN"/>
    <property type="match status" value="1"/>
</dbReference>
<dbReference type="SUPFAM" id="SSF51905">
    <property type="entry name" value="FAD/NAD(P)-binding domain"/>
    <property type="match status" value="1"/>
</dbReference>
<comment type="cofactor">
    <cofactor evidence="1">
        <name>FAD</name>
        <dbReference type="ChEBI" id="CHEBI:57692"/>
    </cofactor>
</comment>
<keyword evidence="3" id="KW-0153">Cholesterol metabolism</keyword>
<dbReference type="PANTHER" id="PTHR47470">
    <property type="entry name" value="CHOLESTEROL OXIDASE"/>
    <property type="match status" value="1"/>
</dbReference>
<dbReference type="InterPro" id="IPR036188">
    <property type="entry name" value="FAD/NAD-bd_sf"/>
</dbReference>
<keyword evidence="6" id="KW-0560">Oxidoreductase</keyword>
<keyword evidence="4" id="KW-0285">Flavoprotein</keyword>
<accession>A0ABW0ZZA5</accession>
<evidence type="ECO:0000256" key="8">
    <source>
        <dbReference type="ARBA" id="ARBA00023166"/>
    </source>
</evidence>
<evidence type="ECO:0000313" key="17">
    <source>
        <dbReference type="EMBL" id="MFC5747747.1"/>
    </source>
</evidence>
<evidence type="ECO:0000256" key="11">
    <source>
        <dbReference type="ARBA" id="ARBA00038856"/>
    </source>
</evidence>
<dbReference type="EMBL" id="JBHSON010000024">
    <property type="protein sequence ID" value="MFC5747747.1"/>
    <property type="molecule type" value="Genomic_DNA"/>
</dbReference>
<evidence type="ECO:0000256" key="6">
    <source>
        <dbReference type="ARBA" id="ARBA00023002"/>
    </source>
</evidence>